<dbReference type="Proteomes" id="UP001221411">
    <property type="component" value="Unassembled WGS sequence"/>
</dbReference>
<keyword evidence="2" id="KW-0540">Nuclease</keyword>
<dbReference type="Gene3D" id="1.10.30.50">
    <property type="match status" value="1"/>
</dbReference>
<protein>
    <submittedName>
        <fullName evidence="2">HNH endonuclease</fullName>
    </submittedName>
</protein>
<reference evidence="2 3" key="1">
    <citation type="submission" date="2022-11" db="EMBL/GenBank/DDBJ databases">
        <title>Minimal conservation of predation-associated metabolite biosynthetic gene clusters underscores biosynthetic potential of Myxococcota including descriptions for ten novel species: Archangium lansinium sp. nov., Myxococcus landrumus sp. nov., Nannocystis bai.</title>
        <authorList>
            <person name="Ahearne A."/>
            <person name="Stevens C."/>
            <person name="Dowd S."/>
        </authorList>
    </citation>
    <scope>NUCLEOTIDE SEQUENCE [LARGE SCALE GENOMIC DNA]</scope>
    <source>
        <strain evidence="2 3">RJM3</strain>
    </source>
</reference>
<evidence type="ECO:0000259" key="1">
    <source>
        <dbReference type="SMART" id="SM00507"/>
    </source>
</evidence>
<keyword evidence="2" id="KW-0255">Endonuclease</keyword>
<feature type="domain" description="HNH nuclease" evidence="1">
    <location>
        <begin position="45"/>
        <end position="100"/>
    </location>
</feature>
<name>A0ABT5ETN7_9BACT</name>
<dbReference type="EMBL" id="JAQNDO010000001">
    <property type="protein sequence ID" value="MDC0745189.1"/>
    <property type="molecule type" value="Genomic_DNA"/>
</dbReference>
<dbReference type="GO" id="GO:0004519">
    <property type="term" value="F:endonuclease activity"/>
    <property type="evidence" value="ECO:0007669"/>
    <property type="project" value="UniProtKB-KW"/>
</dbReference>
<dbReference type="RefSeq" id="WP_271922442.1">
    <property type="nucleotide sequence ID" value="NZ_JAQNDO010000001.1"/>
</dbReference>
<dbReference type="SMART" id="SM00507">
    <property type="entry name" value="HNHc"/>
    <property type="match status" value="1"/>
</dbReference>
<gene>
    <name evidence="2" type="ORF">POL67_27900</name>
</gene>
<dbReference type="InterPro" id="IPR002711">
    <property type="entry name" value="HNH"/>
</dbReference>
<organism evidence="2 3">
    <name type="scientific">Polyangium mundeleinium</name>
    <dbReference type="NCBI Taxonomy" id="2995306"/>
    <lineage>
        <taxon>Bacteria</taxon>
        <taxon>Pseudomonadati</taxon>
        <taxon>Myxococcota</taxon>
        <taxon>Polyangia</taxon>
        <taxon>Polyangiales</taxon>
        <taxon>Polyangiaceae</taxon>
        <taxon>Polyangium</taxon>
    </lineage>
</organism>
<comment type="caution">
    <text evidence="2">The sequence shown here is derived from an EMBL/GenBank/DDBJ whole genome shotgun (WGS) entry which is preliminary data.</text>
</comment>
<accession>A0ABT5ETN7</accession>
<proteinExistence type="predicted"/>
<dbReference type="Pfam" id="PF01844">
    <property type="entry name" value="HNH"/>
    <property type="match status" value="1"/>
</dbReference>
<dbReference type="InterPro" id="IPR003615">
    <property type="entry name" value="HNH_nuc"/>
</dbReference>
<dbReference type="CDD" id="cd00085">
    <property type="entry name" value="HNHc"/>
    <property type="match status" value="1"/>
</dbReference>
<keyword evidence="3" id="KW-1185">Reference proteome</keyword>
<evidence type="ECO:0000313" key="3">
    <source>
        <dbReference type="Proteomes" id="UP001221411"/>
    </source>
</evidence>
<sequence>MIAIKRAAEPEVLQKHKGKWTQAFVEERGQNPRARPRSERYAHANVKATLEAMSHHKCFYCERSTKDEKPEVDHFVEVAEKPELAFEWANLYLACCDCNSAKNRARHIPPQDCIDPCGEGVRPEEHLAFEDELIRAKNESATGLRTIQKYGLSRETLDLKRIRRLQSLRKVVDTLKDRMIESGRKTLTSEELSLLRSFAQPDAPFSLMCGCYLDHHGFR</sequence>
<evidence type="ECO:0000313" key="2">
    <source>
        <dbReference type="EMBL" id="MDC0745189.1"/>
    </source>
</evidence>
<keyword evidence="2" id="KW-0378">Hydrolase</keyword>